<evidence type="ECO:0000256" key="7">
    <source>
        <dbReference type="ARBA" id="ARBA00022840"/>
    </source>
</evidence>
<feature type="compositionally biased region" description="Polar residues" evidence="12">
    <location>
        <begin position="569"/>
        <end position="582"/>
    </location>
</feature>
<comment type="function">
    <text evidence="11">Acts as one of several non-catalytic accessory components of the cytoplasmic dynein 1 complex that are thought to be involved in linking dynein to cargos and to adapter proteins that regulate dynein function. Cytoplasmic dynein 1 acts as a motor for the intracellular retrograde motility of vesicles and organelles along microtubules. May play a role in binding dynein to membranous organelles or chromosomes.</text>
</comment>
<dbReference type="GO" id="GO:0005813">
    <property type="term" value="C:centrosome"/>
    <property type="evidence" value="ECO:0007669"/>
    <property type="project" value="TreeGrafter"/>
</dbReference>
<dbReference type="EMBL" id="SUNJ01002074">
    <property type="protein sequence ID" value="TPP66266.1"/>
    <property type="molecule type" value="Genomic_DNA"/>
</dbReference>
<dbReference type="GO" id="GO:0007018">
    <property type="term" value="P:microtubule-based movement"/>
    <property type="evidence" value="ECO:0007669"/>
    <property type="project" value="InterPro"/>
</dbReference>
<comment type="similarity">
    <text evidence="2 11">Belongs to the dynein light intermediate chain family.</text>
</comment>
<comment type="subcellular location">
    <subcellularLocation>
        <location evidence="1 11">Cytoplasm</location>
        <location evidence="1 11">Cytoskeleton</location>
    </subcellularLocation>
</comment>
<dbReference type="PANTHER" id="PTHR12688:SF0">
    <property type="entry name" value="DYNEIN LIGHT INTERMEDIATE CHAIN"/>
    <property type="match status" value="1"/>
</dbReference>
<name>A0A504Z0L0_FASGI</name>
<keyword evidence="7 11" id="KW-0067">ATP-binding</keyword>
<dbReference type="Pfam" id="PF05783">
    <property type="entry name" value="DLIC"/>
    <property type="match status" value="3"/>
</dbReference>
<evidence type="ECO:0000256" key="1">
    <source>
        <dbReference type="ARBA" id="ARBA00004245"/>
    </source>
</evidence>
<feature type="region of interest" description="Disordered" evidence="12">
    <location>
        <begin position="451"/>
        <end position="499"/>
    </location>
</feature>
<feature type="compositionally biased region" description="Low complexity" evidence="12">
    <location>
        <begin position="583"/>
        <end position="602"/>
    </location>
</feature>
<keyword evidence="8 11" id="KW-0243">Dynein</keyword>
<protein>
    <recommendedName>
        <fullName evidence="11">Dynein light intermediate chain</fullName>
    </recommendedName>
</protein>
<keyword evidence="4 11" id="KW-0963">Cytoplasm</keyword>
<feature type="compositionally biased region" description="Low complexity" evidence="12">
    <location>
        <begin position="614"/>
        <end position="625"/>
    </location>
</feature>
<evidence type="ECO:0000256" key="6">
    <source>
        <dbReference type="ARBA" id="ARBA00022741"/>
    </source>
</evidence>
<keyword evidence="14" id="KW-1185">Reference proteome</keyword>
<sequence length="677" mass="72528">MPAFELDAVGSQDDLSHEDGKRLWSSLLKEVTHKASVKLPSTRALIVLGDDGCGKTSLITRLQRTEDPKTSYGLEYTFIDIKDEDRDDQTKLNVWILDGDVVHSHLLKFALNAKNFGECVAVIMVSMAEPWNIVESLEKWADTLSRHIKRLSIPPETLTDYKNGLVQQFREYVEPDSLLTPTTPAPITHAPLPTAPTAARRITQSLHPATAALLSSTLVAQSTKTDSTQRASQSDADGDEMDEVDAILNRPMLLPLDATTLSENLGIPLVVVVTKTDAMKTLEKEDRFTEEHFDFIQMHIRRFCLTYGAALFYVSVKEDRNCDLLNRYLQSRIYGFPFTQSAYVVERECVFVPTGWDSEKKISILEENFTQIRSTDAYNDVIPRPPPRKPAVREPELMAQDEQSFLTRWIAIMQREPNQPSAQSGSGTTGSAANSSEAILEQLASAAALTSASGGAAQPGGARGSIGSPRTPQSGVRAKPSPSSVGSGGIAGPGSGAGNRTSEGVLANFFTSLLNKRSAVANAPIGPGATSAASAAAANDKLAMSPKDLQTELERLARSSREQLEASKQVKQPTPETSDGNNATPATDTAAAEVVAAAPDATKQARPVSQKKTVPVSAASRSSPVKQSTPGNAKNPALAKTPEAKGSPKTSKPPSPAKQASPAPTGTEQQQEPPPSS</sequence>
<accession>A0A504Z0L0</accession>
<dbReference type="STRING" id="46835.A0A504Z0L0"/>
<dbReference type="AlphaFoldDB" id="A0A504Z0L0"/>
<dbReference type="GO" id="GO:0005868">
    <property type="term" value="C:cytoplasmic dynein complex"/>
    <property type="evidence" value="ECO:0007669"/>
    <property type="project" value="UniProtKB-UniRule"/>
</dbReference>
<comment type="subunit">
    <text evidence="11">Homodimer. The cytoplasmic dynein 1 complex consists of two catalytic heavy chains (HCs) and a number of non-catalytic subunits presented by intermediate chains (ICs).</text>
</comment>
<feature type="compositionally biased region" description="Low complexity" evidence="12">
    <location>
        <begin position="657"/>
        <end position="671"/>
    </location>
</feature>
<evidence type="ECO:0000256" key="12">
    <source>
        <dbReference type="SAM" id="MobiDB-lite"/>
    </source>
</evidence>
<keyword evidence="3 11" id="KW-0813">Transport</keyword>
<dbReference type="GO" id="GO:0005874">
    <property type="term" value="C:microtubule"/>
    <property type="evidence" value="ECO:0007669"/>
    <property type="project" value="UniProtKB-KW"/>
</dbReference>
<dbReference type="OrthoDB" id="27603at2759"/>
<dbReference type="GO" id="GO:0000226">
    <property type="term" value="P:microtubule cytoskeleton organization"/>
    <property type="evidence" value="ECO:0007669"/>
    <property type="project" value="TreeGrafter"/>
</dbReference>
<gene>
    <name evidence="13" type="ORF">FGIG_10075</name>
</gene>
<keyword evidence="9 11" id="KW-0505">Motor protein</keyword>
<dbReference type="Gene3D" id="3.40.50.300">
    <property type="entry name" value="P-loop containing nucleotide triphosphate hydrolases"/>
    <property type="match status" value="1"/>
</dbReference>
<evidence type="ECO:0000256" key="10">
    <source>
        <dbReference type="ARBA" id="ARBA00023212"/>
    </source>
</evidence>
<keyword evidence="5 11" id="KW-0493">Microtubule</keyword>
<evidence type="ECO:0000313" key="13">
    <source>
        <dbReference type="EMBL" id="TPP66266.1"/>
    </source>
</evidence>
<reference evidence="13 14" key="1">
    <citation type="submission" date="2019-04" db="EMBL/GenBank/DDBJ databases">
        <title>Annotation for the trematode Fasciola gigantica.</title>
        <authorList>
            <person name="Choi Y.-J."/>
        </authorList>
    </citation>
    <scope>NUCLEOTIDE SEQUENCE [LARGE SCALE GENOMIC DNA]</scope>
    <source>
        <strain evidence="13">Uganda_cow_1</strain>
    </source>
</reference>
<dbReference type="SUPFAM" id="SSF52540">
    <property type="entry name" value="P-loop containing nucleoside triphosphate hydrolases"/>
    <property type="match status" value="1"/>
</dbReference>
<dbReference type="GO" id="GO:0045504">
    <property type="term" value="F:dynein heavy chain binding"/>
    <property type="evidence" value="ECO:0007669"/>
    <property type="project" value="TreeGrafter"/>
</dbReference>
<feature type="compositionally biased region" description="Basic and acidic residues" evidence="12">
    <location>
        <begin position="556"/>
        <end position="565"/>
    </location>
</feature>
<dbReference type="InterPro" id="IPR022780">
    <property type="entry name" value="Dynein_light_int_chain"/>
</dbReference>
<evidence type="ECO:0000256" key="11">
    <source>
        <dbReference type="RuleBase" id="RU366047"/>
    </source>
</evidence>
<comment type="caution">
    <text evidence="13">The sequence shown here is derived from an EMBL/GenBank/DDBJ whole genome shotgun (WGS) entry which is preliminary data.</text>
</comment>
<evidence type="ECO:0000313" key="14">
    <source>
        <dbReference type="Proteomes" id="UP000316759"/>
    </source>
</evidence>
<keyword evidence="10 11" id="KW-0206">Cytoskeleton</keyword>
<feature type="region of interest" description="Disordered" evidence="12">
    <location>
        <begin position="556"/>
        <end position="677"/>
    </location>
</feature>
<dbReference type="GO" id="GO:0005524">
    <property type="term" value="F:ATP binding"/>
    <property type="evidence" value="ECO:0007669"/>
    <property type="project" value="UniProtKB-KW"/>
</dbReference>
<evidence type="ECO:0000256" key="8">
    <source>
        <dbReference type="ARBA" id="ARBA00023017"/>
    </source>
</evidence>
<evidence type="ECO:0000256" key="4">
    <source>
        <dbReference type="ARBA" id="ARBA00022490"/>
    </source>
</evidence>
<evidence type="ECO:0000256" key="3">
    <source>
        <dbReference type="ARBA" id="ARBA00022448"/>
    </source>
</evidence>
<evidence type="ECO:0000256" key="5">
    <source>
        <dbReference type="ARBA" id="ARBA00022701"/>
    </source>
</evidence>
<evidence type="ECO:0000256" key="2">
    <source>
        <dbReference type="ARBA" id="ARBA00006831"/>
    </source>
</evidence>
<dbReference type="Proteomes" id="UP000316759">
    <property type="component" value="Unassembled WGS sequence"/>
</dbReference>
<dbReference type="PANTHER" id="PTHR12688">
    <property type="entry name" value="DYNEIN LIGHT INTERMEDIATE CHAIN"/>
    <property type="match status" value="1"/>
</dbReference>
<dbReference type="InterPro" id="IPR027417">
    <property type="entry name" value="P-loop_NTPase"/>
</dbReference>
<feature type="compositionally biased region" description="Gly residues" evidence="12">
    <location>
        <begin position="486"/>
        <end position="497"/>
    </location>
</feature>
<keyword evidence="6 11" id="KW-0547">Nucleotide-binding</keyword>
<evidence type="ECO:0000256" key="9">
    <source>
        <dbReference type="ARBA" id="ARBA00023175"/>
    </source>
</evidence>
<organism evidence="13 14">
    <name type="scientific">Fasciola gigantica</name>
    <name type="common">Giant liver fluke</name>
    <dbReference type="NCBI Taxonomy" id="46835"/>
    <lineage>
        <taxon>Eukaryota</taxon>
        <taxon>Metazoa</taxon>
        <taxon>Spiralia</taxon>
        <taxon>Lophotrochozoa</taxon>
        <taxon>Platyhelminthes</taxon>
        <taxon>Trematoda</taxon>
        <taxon>Digenea</taxon>
        <taxon>Plagiorchiida</taxon>
        <taxon>Echinostomata</taxon>
        <taxon>Echinostomatoidea</taxon>
        <taxon>Fasciolidae</taxon>
        <taxon>Fasciola</taxon>
    </lineage>
</organism>
<dbReference type="InterPro" id="IPR008467">
    <property type="entry name" value="Dynein1_light_intermed_chain"/>
</dbReference>
<proteinExistence type="inferred from homology"/>